<dbReference type="AlphaFoldDB" id="A0A5R9J1Z6"/>
<keyword evidence="3" id="KW-1185">Reference proteome</keyword>
<name>A0A5R9J1Z6_9PROT</name>
<feature type="transmembrane region" description="Helical" evidence="1">
    <location>
        <begin position="27"/>
        <end position="53"/>
    </location>
</feature>
<keyword evidence="1" id="KW-0812">Transmembrane</keyword>
<proteinExistence type="predicted"/>
<accession>A0A5R9J1Z6</accession>
<evidence type="ECO:0000313" key="2">
    <source>
        <dbReference type="EMBL" id="TLU71644.1"/>
    </source>
</evidence>
<gene>
    <name evidence="2" type="ORF">FE263_14300</name>
</gene>
<organism evidence="2 3">
    <name type="scientific">Lichenicoccus roseus</name>
    <dbReference type="NCBI Taxonomy" id="2683649"/>
    <lineage>
        <taxon>Bacteria</taxon>
        <taxon>Pseudomonadati</taxon>
        <taxon>Pseudomonadota</taxon>
        <taxon>Alphaproteobacteria</taxon>
        <taxon>Acetobacterales</taxon>
        <taxon>Acetobacteraceae</taxon>
        <taxon>Lichenicoccus</taxon>
    </lineage>
</organism>
<evidence type="ECO:0000256" key="1">
    <source>
        <dbReference type="SAM" id="Phobius"/>
    </source>
</evidence>
<reference evidence="2 3" key="1">
    <citation type="submission" date="2019-05" db="EMBL/GenBank/DDBJ databases">
        <authorList>
            <person name="Pankratov T."/>
            <person name="Grouzdev D."/>
        </authorList>
    </citation>
    <scope>NUCLEOTIDE SEQUENCE [LARGE SCALE GENOMIC DNA]</scope>
    <source>
        <strain evidence="2 3">KEBCLARHB70R</strain>
    </source>
</reference>
<dbReference type="OrthoDB" id="7585905at2"/>
<dbReference type="RefSeq" id="WP_138326714.1">
    <property type="nucleotide sequence ID" value="NZ_VCDI01000005.1"/>
</dbReference>
<dbReference type="Proteomes" id="UP000305654">
    <property type="component" value="Unassembled WGS sequence"/>
</dbReference>
<protein>
    <recommendedName>
        <fullName evidence="4">PhnA-like protein</fullName>
    </recommendedName>
</protein>
<feature type="transmembrane region" description="Helical" evidence="1">
    <location>
        <begin position="73"/>
        <end position="94"/>
    </location>
</feature>
<keyword evidence="1" id="KW-0472">Membrane</keyword>
<keyword evidence="1" id="KW-1133">Transmembrane helix</keyword>
<comment type="caution">
    <text evidence="2">The sequence shown here is derived from an EMBL/GenBank/DDBJ whole genome shotgun (WGS) entry which is preliminary data.</text>
</comment>
<sequence>MSTSYDATAAYPAAGDGTRVRVSWSAIFCGVVLVVAIQIALAILGTGVGLGLINPGHADSASASSLGSGAGVWWLVSTILSLIAGSYVAARLAGVASRLDGAMHGLVVWGLALLLTVYLITTAVGGLVGGAFSALGGTLSAATSVVGGAASALGDGVKAAAPQAAQAAGITPDGIQKQLTALINNQPPADPATMSAPDAAHAIAQEVPDLFAAPGKADAARQRITAIVAAQAHITPQEAQARVNNVEAQVNQTRQQAVAMATQAADASASAASRASFMAFVGLLIGALAATGGGLIASPRRDIATLAGRTSRI</sequence>
<evidence type="ECO:0008006" key="4">
    <source>
        <dbReference type="Google" id="ProtNLM"/>
    </source>
</evidence>
<feature type="transmembrane region" description="Helical" evidence="1">
    <location>
        <begin position="277"/>
        <end position="297"/>
    </location>
</feature>
<evidence type="ECO:0000313" key="3">
    <source>
        <dbReference type="Proteomes" id="UP000305654"/>
    </source>
</evidence>
<feature type="transmembrane region" description="Helical" evidence="1">
    <location>
        <begin position="106"/>
        <end position="132"/>
    </location>
</feature>
<dbReference type="EMBL" id="VCDI01000005">
    <property type="protein sequence ID" value="TLU71644.1"/>
    <property type="molecule type" value="Genomic_DNA"/>
</dbReference>